<keyword evidence="1" id="KW-0805">Transcription regulation</keyword>
<dbReference type="GO" id="GO:0045892">
    <property type="term" value="P:negative regulation of DNA-templated transcription"/>
    <property type="evidence" value="ECO:0007669"/>
    <property type="project" value="InterPro"/>
</dbReference>
<dbReference type="InterPro" id="IPR001647">
    <property type="entry name" value="HTH_TetR"/>
</dbReference>
<evidence type="ECO:0000256" key="3">
    <source>
        <dbReference type="ARBA" id="ARBA00023163"/>
    </source>
</evidence>
<dbReference type="PANTHER" id="PTHR30055:SF151">
    <property type="entry name" value="TRANSCRIPTIONAL REGULATORY PROTEIN"/>
    <property type="match status" value="1"/>
</dbReference>
<dbReference type="PANTHER" id="PTHR30055">
    <property type="entry name" value="HTH-TYPE TRANSCRIPTIONAL REGULATOR RUTR"/>
    <property type="match status" value="1"/>
</dbReference>
<evidence type="ECO:0000259" key="5">
    <source>
        <dbReference type="PROSITE" id="PS50977"/>
    </source>
</evidence>
<dbReference type="GO" id="GO:0003700">
    <property type="term" value="F:DNA-binding transcription factor activity"/>
    <property type="evidence" value="ECO:0007669"/>
    <property type="project" value="TreeGrafter"/>
</dbReference>
<accession>A0AAU7G6D0</accession>
<dbReference type="GO" id="GO:0000976">
    <property type="term" value="F:transcription cis-regulatory region binding"/>
    <property type="evidence" value="ECO:0007669"/>
    <property type="project" value="TreeGrafter"/>
</dbReference>
<dbReference type="InterPro" id="IPR050109">
    <property type="entry name" value="HTH-type_TetR-like_transc_reg"/>
</dbReference>
<dbReference type="EMBL" id="CP157390">
    <property type="protein sequence ID" value="XBM46496.1"/>
    <property type="molecule type" value="Genomic_DNA"/>
</dbReference>
<evidence type="ECO:0000256" key="4">
    <source>
        <dbReference type="PROSITE-ProRule" id="PRU00335"/>
    </source>
</evidence>
<keyword evidence="3" id="KW-0804">Transcription</keyword>
<protein>
    <submittedName>
        <fullName evidence="6">TetR/AcrR family transcriptional regulator</fullName>
    </submittedName>
</protein>
<proteinExistence type="predicted"/>
<dbReference type="SUPFAM" id="SSF46689">
    <property type="entry name" value="Homeodomain-like"/>
    <property type="match status" value="1"/>
</dbReference>
<dbReference type="Pfam" id="PF00440">
    <property type="entry name" value="TetR_N"/>
    <property type="match status" value="1"/>
</dbReference>
<dbReference type="SUPFAM" id="SSF48498">
    <property type="entry name" value="Tetracyclin repressor-like, C-terminal domain"/>
    <property type="match status" value="1"/>
</dbReference>
<dbReference type="Pfam" id="PF02909">
    <property type="entry name" value="TetR_C_1"/>
    <property type="match status" value="1"/>
</dbReference>
<dbReference type="RefSeq" id="WP_348786481.1">
    <property type="nucleotide sequence ID" value="NZ_CP157390.1"/>
</dbReference>
<gene>
    <name evidence="6" type="ORF">AAME72_10355</name>
</gene>
<dbReference type="PROSITE" id="PS50977">
    <property type="entry name" value="HTH_TETR_2"/>
    <property type="match status" value="1"/>
</dbReference>
<dbReference type="Gene3D" id="1.10.357.10">
    <property type="entry name" value="Tetracycline Repressor, domain 2"/>
    <property type="match status" value="1"/>
</dbReference>
<evidence type="ECO:0000256" key="1">
    <source>
        <dbReference type="ARBA" id="ARBA00023015"/>
    </source>
</evidence>
<reference evidence="6" key="1">
    <citation type="submission" date="2024-05" db="EMBL/GenBank/DDBJ databases">
        <title>The Natural Products Discovery Center: Release of the First 8490 Sequenced Strains for Exploring Actinobacteria Biosynthetic Diversity.</title>
        <authorList>
            <person name="Kalkreuter E."/>
            <person name="Kautsar S.A."/>
            <person name="Yang D."/>
            <person name="Bader C.D."/>
            <person name="Teijaro C.N."/>
            <person name="Fluegel L."/>
            <person name="Davis C.M."/>
            <person name="Simpson J.R."/>
            <person name="Lauterbach L."/>
            <person name="Steele A.D."/>
            <person name="Gui C."/>
            <person name="Meng S."/>
            <person name="Li G."/>
            <person name="Viehrig K."/>
            <person name="Ye F."/>
            <person name="Su P."/>
            <person name="Kiefer A.F."/>
            <person name="Nichols A."/>
            <person name="Cepeda A.J."/>
            <person name="Yan W."/>
            <person name="Fan B."/>
            <person name="Jiang Y."/>
            <person name="Adhikari A."/>
            <person name="Zheng C.-J."/>
            <person name="Schuster L."/>
            <person name="Cowan T.M."/>
            <person name="Smanski M.J."/>
            <person name="Chevrette M.G."/>
            <person name="de Carvalho L.P.S."/>
            <person name="Shen B."/>
        </authorList>
    </citation>
    <scope>NUCLEOTIDE SEQUENCE</scope>
    <source>
        <strain evidence="6">NPDC080035</strain>
    </source>
</reference>
<dbReference type="InterPro" id="IPR004111">
    <property type="entry name" value="Repressor_TetR_C"/>
</dbReference>
<dbReference type="Gene3D" id="1.10.10.60">
    <property type="entry name" value="Homeodomain-like"/>
    <property type="match status" value="1"/>
</dbReference>
<organism evidence="6">
    <name type="scientific">Leifsonia sp. NPDC080035</name>
    <dbReference type="NCBI Taxonomy" id="3143936"/>
    <lineage>
        <taxon>Bacteria</taxon>
        <taxon>Bacillati</taxon>
        <taxon>Actinomycetota</taxon>
        <taxon>Actinomycetes</taxon>
        <taxon>Micrococcales</taxon>
        <taxon>Microbacteriaceae</taxon>
        <taxon>Leifsonia</taxon>
    </lineage>
</organism>
<dbReference type="AlphaFoldDB" id="A0AAU7G6D0"/>
<dbReference type="InterPro" id="IPR036271">
    <property type="entry name" value="Tet_transcr_reg_TetR-rel_C_sf"/>
</dbReference>
<feature type="domain" description="HTH tetR-type" evidence="5">
    <location>
        <begin position="27"/>
        <end position="87"/>
    </location>
</feature>
<evidence type="ECO:0000256" key="2">
    <source>
        <dbReference type="ARBA" id="ARBA00023125"/>
    </source>
</evidence>
<name>A0AAU7G6D0_9MICO</name>
<dbReference type="InterPro" id="IPR009057">
    <property type="entry name" value="Homeodomain-like_sf"/>
</dbReference>
<evidence type="ECO:0000313" key="6">
    <source>
        <dbReference type="EMBL" id="XBM46496.1"/>
    </source>
</evidence>
<keyword evidence="2 4" id="KW-0238">DNA-binding</keyword>
<feature type="DNA-binding region" description="H-T-H motif" evidence="4">
    <location>
        <begin position="50"/>
        <end position="69"/>
    </location>
</feature>
<sequence length="237" mass="24981">MTDRVPAPGLPERIRAAWQGGNVARPGLSLPVILAAAGTLADSDGVEAVTIRKVSAAVGCSAMALYRHVASRDELLLLVMDEALGAPPAWPSAEEAWDAGVSAWTAGLFERYLAHPWLLDLPLPGVPLTPRHASWVERLLTITEPLALDVDERLEAGLLLDGHARNIANLARARSGGATVSPAELLEVVPRADFPRLSAVLQGGQLQDEGTPSIGFGLAVILDGLRAQLARRGSARP</sequence>